<sequence>MDLVNALMTQLKGLWGRWNAGQRAGMVAALLASVATIVGVGIWATTPEYVIVTDHLSPQQAAEVVSTLESENIGYRLNYSGSAVLVSKQDVSRARLALKDVIAVVDNNDESLVSEGIWSDPTLHQAKLARQLESRLARSISQLSPVKSATVHLTLADSTPFLRDRTAAKASVILELQPHTVFSGTDARSIASLVAHSVENLTPENVSILDTSGRLLSSSQGLEADVTGQLSYRSRVESDLASKAESILTQMLGPGRAVVRVTADVDFTETQTKETRYDPESKVKVSETVHSESTTGASKSAGAPAGASQNMDSLAFKASGTGSGSKVETNTTTYENAKTEDTVHRVPGKITRLTVAAVVQLPQAATTADDQVAAAPVVTREQIEKIIKQAVGFDTARLDEIEVISAPLTGNAELLAPLPAPSAWEESGPLLKNISLGLASLVALVLGFLVIRRMQPIVVETESKESLPAELVLRKADLSRQALDDPETVATVIRSWLDEPGEQKAVPQKPTLRKVG</sequence>
<dbReference type="GO" id="GO:0009431">
    <property type="term" value="C:bacterial-type flagellum basal body, MS ring"/>
    <property type="evidence" value="ECO:0007669"/>
    <property type="project" value="InterPro"/>
</dbReference>
<organism evidence="14 15">
    <name type="scientific">Planctomicrobium piriforme</name>
    <dbReference type="NCBI Taxonomy" id="1576369"/>
    <lineage>
        <taxon>Bacteria</taxon>
        <taxon>Pseudomonadati</taxon>
        <taxon>Planctomycetota</taxon>
        <taxon>Planctomycetia</taxon>
        <taxon>Planctomycetales</taxon>
        <taxon>Planctomycetaceae</taxon>
        <taxon>Planctomicrobium</taxon>
    </lineage>
</organism>
<feature type="domain" description="Flagellar M-ring N-terminal" evidence="12">
    <location>
        <begin position="45"/>
        <end position="217"/>
    </location>
</feature>
<dbReference type="InterPro" id="IPR045851">
    <property type="entry name" value="AMP-bd_C_sf"/>
</dbReference>
<evidence type="ECO:0000256" key="7">
    <source>
        <dbReference type="ARBA" id="ARBA00023136"/>
    </source>
</evidence>
<keyword evidence="8 9" id="KW-0975">Bacterial flagellum</keyword>
<evidence type="ECO:0000313" key="15">
    <source>
        <dbReference type="Proteomes" id="UP000199518"/>
    </source>
</evidence>
<evidence type="ECO:0000256" key="10">
    <source>
        <dbReference type="SAM" id="MobiDB-lite"/>
    </source>
</evidence>
<dbReference type="InterPro" id="IPR006182">
    <property type="entry name" value="FliF_N_dom"/>
</dbReference>
<evidence type="ECO:0000256" key="4">
    <source>
        <dbReference type="ARBA" id="ARBA00022475"/>
    </source>
</evidence>
<dbReference type="GO" id="GO:0005886">
    <property type="term" value="C:plasma membrane"/>
    <property type="evidence" value="ECO:0007669"/>
    <property type="project" value="UniProtKB-SubCell"/>
</dbReference>
<dbReference type="Gene3D" id="3.30.300.30">
    <property type="match status" value="1"/>
</dbReference>
<name>A0A1I3GR56_9PLAN</name>
<dbReference type="InterPro" id="IPR000067">
    <property type="entry name" value="FlgMring_FliF"/>
</dbReference>
<keyword evidence="14" id="KW-0966">Cell projection</keyword>
<accession>A0A1I3GR56</accession>
<reference evidence="15" key="1">
    <citation type="submission" date="2016-10" db="EMBL/GenBank/DDBJ databases">
        <authorList>
            <person name="Varghese N."/>
            <person name="Submissions S."/>
        </authorList>
    </citation>
    <scope>NUCLEOTIDE SEQUENCE [LARGE SCALE GENOMIC DNA]</scope>
    <source>
        <strain evidence="15">DSM 26348</strain>
    </source>
</reference>
<evidence type="ECO:0000256" key="6">
    <source>
        <dbReference type="ARBA" id="ARBA00022989"/>
    </source>
</evidence>
<dbReference type="AlphaFoldDB" id="A0A1I3GR56"/>
<dbReference type="InterPro" id="IPR043427">
    <property type="entry name" value="YscJ/FliF"/>
</dbReference>
<feature type="domain" description="Flagellar M-ring C-terminal" evidence="13">
    <location>
        <begin position="248"/>
        <end position="407"/>
    </location>
</feature>
<dbReference type="PIRSF" id="PIRSF004862">
    <property type="entry name" value="FliF"/>
    <property type="match status" value="1"/>
</dbReference>
<evidence type="ECO:0000259" key="13">
    <source>
        <dbReference type="Pfam" id="PF08345"/>
    </source>
</evidence>
<dbReference type="NCBIfam" id="TIGR00206">
    <property type="entry name" value="fliF"/>
    <property type="match status" value="1"/>
</dbReference>
<dbReference type="Proteomes" id="UP000199518">
    <property type="component" value="Unassembled WGS sequence"/>
</dbReference>
<keyword evidence="15" id="KW-1185">Reference proteome</keyword>
<feature type="compositionally biased region" description="Low complexity" evidence="10">
    <location>
        <begin position="291"/>
        <end position="308"/>
    </location>
</feature>
<evidence type="ECO:0000256" key="5">
    <source>
        <dbReference type="ARBA" id="ARBA00022692"/>
    </source>
</evidence>
<keyword evidence="5 11" id="KW-0812">Transmembrane</keyword>
<evidence type="ECO:0000256" key="2">
    <source>
        <dbReference type="ARBA" id="ARBA00004651"/>
    </source>
</evidence>
<keyword evidence="7 11" id="KW-0472">Membrane</keyword>
<keyword evidence="6 11" id="KW-1133">Transmembrane helix</keyword>
<dbReference type="Pfam" id="PF01514">
    <property type="entry name" value="YscJ_FliF"/>
    <property type="match status" value="1"/>
</dbReference>
<dbReference type="PANTHER" id="PTHR30046">
    <property type="entry name" value="FLAGELLAR M-RING PROTEIN"/>
    <property type="match status" value="1"/>
</dbReference>
<evidence type="ECO:0000259" key="12">
    <source>
        <dbReference type="Pfam" id="PF01514"/>
    </source>
</evidence>
<feature type="compositionally biased region" description="Basic and acidic residues" evidence="10">
    <location>
        <begin position="271"/>
        <end position="290"/>
    </location>
</feature>
<gene>
    <name evidence="14" type="ORF">SAMN05421753_10799</name>
</gene>
<dbReference type="GO" id="GO:0071973">
    <property type="term" value="P:bacterial-type flagellum-dependent cell motility"/>
    <property type="evidence" value="ECO:0007669"/>
    <property type="project" value="InterPro"/>
</dbReference>
<protein>
    <recommendedName>
        <fullName evidence="9">Flagellar M-ring protein</fullName>
    </recommendedName>
</protein>
<dbReference type="OrthoDB" id="9807026at2"/>
<proteinExistence type="inferred from homology"/>
<keyword evidence="14" id="KW-0282">Flagellum</keyword>
<evidence type="ECO:0000313" key="14">
    <source>
        <dbReference type="EMBL" id="SFI25988.1"/>
    </source>
</evidence>
<dbReference type="STRING" id="1576369.SAMN05421753_10799"/>
<comment type="subcellular location">
    <subcellularLocation>
        <location evidence="1 9">Bacterial flagellum basal body</location>
    </subcellularLocation>
    <subcellularLocation>
        <location evidence="2">Cell membrane</location>
        <topology evidence="2">Multi-pass membrane protein</topology>
    </subcellularLocation>
</comment>
<comment type="similarity">
    <text evidence="3 9">Belongs to the FliF family.</text>
</comment>
<dbReference type="PRINTS" id="PR01009">
    <property type="entry name" value="FLGMRINGFLIF"/>
</dbReference>
<evidence type="ECO:0000256" key="9">
    <source>
        <dbReference type="PIRNR" id="PIRNR004862"/>
    </source>
</evidence>
<evidence type="ECO:0000256" key="8">
    <source>
        <dbReference type="ARBA" id="ARBA00023143"/>
    </source>
</evidence>
<dbReference type="GO" id="GO:0003774">
    <property type="term" value="F:cytoskeletal motor activity"/>
    <property type="evidence" value="ECO:0007669"/>
    <property type="project" value="InterPro"/>
</dbReference>
<dbReference type="InterPro" id="IPR013556">
    <property type="entry name" value="Flag_M-ring_C"/>
</dbReference>
<evidence type="ECO:0000256" key="3">
    <source>
        <dbReference type="ARBA" id="ARBA00007971"/>
    </source>
</evidence>
<comment type="function">
    <text evidence="9">The M ring may be actively involved in energy transduction.</text>
</comment>
<keyword evidence="4" id="KW-1003">Cell membrane</keyword>
<keyword evidence="14" id="KW-0969">Cilium</keyword>
<dbReference type="Pfam" id="PF08345">
    <property type="entry name" value="YscJ_FliF_C"/>
    <property type="match status" value="1"/>
</dbReference>
<evidence type="ECO:0000256" key="1">
    <source>
        <dbReference type="ARBA" id="ARBA00004117"/>
    </source>
</evidence>
<feature type="transmembrane region" description="Helical" evidence="11">
    <location>
        <begin position="24"/>
        <end position="44"/>
    </location>
</feature>
<evidence type="ECO:0000256" key="11">
    <source>
        <dbReference type="SAM" id="Phobius"/>
    </source>
</evidence>
<dbReference type="RefSeq" id="WP_092049908.1">
    <property type="nucleotide sequence ID" value="NZ_FOQD01000007.1"/>
</dbReference>
<dbReference type="PANTHER" id="PTHR30046:SF0">
    <property type="entry name" value="FLAGELLAR M-RING PROTEIN"/>
    <property type="match status" value="1"/>
</dbReference>
<feature type="region of interest" description="Disordered" evidence="10">
    <location>
        <begin position="271"/>
        <end position="308"/>
    </location>
</feature>
<dbReference type="EMBL" id="FOQD01000007">
    <property type="protein sequence ID" value="SFI25988.1"/>
    <property type="molecule type" value="Genomic_DNA"/>
</dbReference>